<keyword evidence="4" id="KW-1185">Reference proteome</keyword>
<evidence type="ECO:0000313" key="3">
    <source>
        <dbReference type="EMBL" id="MBW0505081.1"/>
    </source>
</evidence>
<feature type="region of interest" description="Disordered" evidence="2">
    <location>
        <begin position="1"/>
        <end position="26"/>
    </location>
</feature>
<gene>
    <name evidence="3" type="ORF">O181_044796</name>
</gene>
<reference evidence="3" key="1">
    <citation type="submission" date="2021-03" db="EMBL/GenBank/DDBJ databases">
        <title>Draft genome sequence of rust myrtle Austropuccinia psidii MF-1, a brazilian biotype.</title>
        <authorList>
            <person name="Quecine M.C."/>
            <person name="Pachon D.M.R."/>
            <person name="Bonatelli M.L."/>
            <person name="Correr F.H."/>
            <person name="Franceschini L.M."/>
            <person name="Leite T.F."/>
            <person name="Margarido G.R.A."/>
            <person name="Almeida C.A."/>
            <person name="Ferrarezi J.A."/>
            <person name="Labate C.A."/>
        </authorList>
    </citation>
    <scope>NUCLEOTIDE SEQUENCE</scope>
    <source>
        <strain evidence="3">MF-1</strain>
    </source>
</reference>
<evidence type="ECO:0000313" key="4">
    <source>
        <dbReference type="Proteomes" id="UP000765509"/>
    </source>
</evidence>
<evidence type="ECO:0000256" key="1">
    <source>
        <dbReference type="SAM" id="Coils"/>
    </source>
</evidence>
<sequence>MKNSSHQLKELDRKINKQKTSVKVEDHEEKKELMEYIKQINRFSEAVIAKNEKIKDSNQISQIFKPRENVSPPPNRSVPYVPEQDVTRFNIKCYYCMEEGHPVGRCTEIVDDQNKKWVIRQGFNYLYPNWERVPNDGKFPPKYLVRELWREEEELKRKLEEKNKEEEQKKEKK</sequence>
<keyword evidence="1" id="KW-0175">Coiled coil</keyword>
<proteinExistence type="predicted"/>
<evidence type="ECO:0000256" key="2">
    <source>
        <dbReference type="SAM" id="MobiDB-lite"/>
    </source>
</evidence>
<comment type="caution">
    <text evidence="3">The sequence shown here is derived from an EMBL/GenBank/DDBJ whole genome shotgun (WGS) entry which is preliminary data.</text>
</comment>
<feature type="coiled-coil region" evidence="1">
    <location>
        <begin position="145"/>
        <end position="172"/>
    </location>
</feature>
<dbReference type="Proteomes" id="UP000765509">
    <property type="component" value="Unassembled WGS sequence"/>
</dbReference>
<protein>
    <submittedName>
        <fullName evidence="3">Uncharacterized protein</fullName>
    </submittedName>
</protein>
<dbReference type="OrthoDB" id="1431520at2759"/>
<accession>A0A9Q3DJ06</accession>
<organism evidence="3 4">
    <name type="scientific">Austropuccinia psidii MF-1</name>
    <dbReference type="NCBI Taxonomy" id="1389203"/>
    <lineage>
        <taxon>Eukaryota</taxon>
        <taxon>Fungi</taxon>
        <taxon>Dikarya</taxon>
        <taxon>Basidiomycota</taxon>
        <taxon>Pucciniomycotina</taxon>
        <taxon>Pucciniomycetes</taxon>
        <taxon>Pucciniales</taxon>
        <taxon>Sphaerophragmiaceae</taxon>
        <taxon>Austropuccinia</taxon>
    </lineage>
</organism>
<name>A0A9Q3DJ06_9BASI</name>
<dbReference type="AlphaFoldDB" id="A0A9Q3DJ06"/>
<dbReference type="EMBL" id="AVOT02018304">
    <property type="protein sequence ID" value="MBW0505081.1"/>
    <property type="molecule type" value="Genomic_DNA"/>
</dbReference>